<dbReference type="Proteomes" id="UP000264820">
    <property type="component" value="Unplaced"/>
</dbReference>
<dbReference type="SUPFAM" id="SSF47986">
    <property type="entry name" value="DEATH domain"/>
    <property type="match status" value="1"/>
</dbReference>
<dbReference type="PROSITE" id="PS50168">
    <property type="entry name" value="DED"/>
    <property type="match status" value="2"/>
</dbReference>
<comment type="similarity">
    <text evidence="1">Belongs to the peptidase C14A family.</text>
</comment>
<dbReference type="SUPFAM" id="SSF52129">
    <property type="entry name" value="Caspase-like"/>
    <property type="match status" value="1"/>
</dbReference>
<evidence type="ECO:0000313" key="7">
    <source>
        <dbReference type="Proteomes" id="UP000264820"/>
    </source>
</evidence>
<name>A0A3Q2YL80_HIPCM</name>
<reference evidence="6" key="2">
    <citation type="submission" date="2025-09" db="UniProtKB">
        <authorList>
            <consortium name="Ensembl"/>
        </authorList>
    </citation>
    <scope>IDENTIFICATION</scope>
</reference>
<reference evidence="6" key="1">
    <citation type="submission" date="2025-08" db="UniProtKB">
        <authorList>
            <consortium name="Ensembl"/>
        </authorList>
    </citation>
    <scope>IDENTIFICATION</scope>
</reference>
<dbReference type="FunFam" id="1.10.533.10:FF:000016">
    <property type="entry name" value="CASP8 and FADD-like apoptosis regulator"/>
    <property type="match status" value="1"/>
</dbReference>
<evidence type="ECO:0000259" key="5">
    <source>
        <dbReference type="PROSITE" id="PS50208"/>
    </source>
</evidence>
<proteinExistence type="inferred from homology"/>
<keyword evidence="3" id="KW-0677">Repeat</keyword>
<feature type="domain" description="DED" evidence="4">
    <location>
        <begin position="148"/>
        <end position="226"/>
    </location>
</feature>
<dbReference type="PROSITE" id="PS50208">
    <property type="entry name" value="CASPASE_P20"/>
    <property type="match status" value="1"/>
</dbReference>
<dbReference type="GO" id="GO:0042981">
    <property type="term" value="P:regulation of apoptotic process"/>
    <property type="evidence" value="ECO:0007669"/>
    <property type="project" value="InterPro"/>
</dbReference>
<dbReference type="InterPro" id="IPR011600">
    <property type="entry name" value="Pept_C14_caspase"/>
</dbReference>
<dbReference type="RefSeq" id="XP_019737865.1">
    <property type="nucleotide sequence ID" value="XM_019882306.1"/>
</dbReference>
<dbReference type="KEGG" id="hcq:109523284"/>
<sequence length="480" mass="54515">MQNATKFRKQVSQIVSGNSSLMTHTDATTSQFPGLLDVYHQTQCYDRLPVPMALSGTEMLRAIHQISESLSSHERLKVFYLCETLDMDNTVARLKDTLESKVMSYHAGSLFLAELMLHLRRYDILRRVFGSSRDEVERALRSRQVLPRFRVLMAHISEDMASEDVNSVKFLLGNMLPRHKKETATNFLDLIIELERLDKISPQRVDFLEECFMHVGRVDLAKKLKVYNMSVNLPVPEVGGHHACQSPVNQYKFTSETRGVCLIIDCVGNDGEMLEHMFQSLHFNVTLYKWLGLVETVSKLRGVFRGSQDHQGDGFVCCIISRGTGTHLLATDTCSEGLCLKDVCRLFTGDACSGLVGKPKLFFIQSYSVSAVQPCARESRDENLETDAGGGQLTPDCIPSDADVLWSHCWTAEHQLQQAQHRSIYLKALTDTLGKSQERRRHVLDLHKEVNRAIFEHNRSHPGEEYHLDLKTTLRKDLYL</sequence>
<evidence type="ECO:0000256" key="2">
    <source>
        <dbReference type="ARBA" id="ARBA00022703"/>
    </source>
</evidence>
<feature type="domain" description="Caspase family p20" evidence="5">
    <location>
        <begin position="270"/>
        <end position="366"/>
    </location>
</feature>
<accession>A0A3Q2YL80</accession>
<evidence type="ECO:0000313" key="6">
    <source>
        <dbReference type="Ensembl" id="ENSHCOP00000014172.1"/>
    </source>
</evidence>
<dbReference type="Ensembl" id="ENSHCOT00000021702.1">
    <property type="protein sequence ID" value="ENSHCOP00000014172.1"/>
    <property type="gene ID" value="ENSHCOG00000017464.1"/>
</dbReference>
<dbReference type="InterPro" id="IPR015917">
    <property type="entry name" value="Pept_C14A"/>
</dbReference>
<dbReference type="InterPro" id="IPR029030">
    <property type="entry name" value="Caspase-like_dom_sf"/>
</dbReference>
<dbReference type="PANTHER" id="PTHR48169">
    <property type="entry name" value="DED DOMAIN-CONTAINING PROTEIN"/>
    <property type="match status" value="1"/>
</dbReference>
<dbReference type="OMA" id="QERCMVE"/>
<organism evidence="6 7">
    <name type="scientific">Hippocampus comes</name>
    <name type="common">Tiger tail seahorse</name>
    <dbReference type="NCBI Taxonomy" id="109280"/>
    <lineage>
        <taxon>Eukaryota</taxon>
        <taxon>Metazoa</taxon>
        <taxon>Chordata</taxon>
        <taxon>Craniata</taxon>
        <taxon>Vertebrata</taxon>
        <taxon>Euteleostomi</taxon>
        <taxon>Actinopterygii</taxon>
        <taxon>Neopterygii</taxon>
        <taxon>Teleostei</taxon>
        <taxon>Neoteleostei</taxon>
        <taxon>Acanthomorphata</taxon>
        <taxon>Syngnathiaria</taxon>
        <taxon>Syngnathiformes</taxon>
        <taxon>Syngnathoidei</taxon>
        <taxon>Syngnathidae</taxon>
        <taxon>Hippocampus</taxon>
    </lineage>
</organism>
<dbReference type="AlphaFoldDB" id="A0A3Q2YL80"/>
<dbReference type="GO" id="GO:0005737">
    <property type="term" value="C:cytoplasm"/>
    <property type="evidence" value="ECO:0007669"/>
    <property type="project" value="UniProtKB-ARBA"/>
</dbReference>
<dbReference type="SMART" id="SM00031">
    <property type="entry name" value="DED"/>
    <property type="match status" value="2"/>
</dbReference>
<feature type="domain" description="DED" evidence="4">
    <location>
        <begin position="58"/>
        <end position="130"/>
    </location>
</feature>
<dbReference type="GeneID" id="109523284"/>
<dbReference type="InterPro" id="IPR001875">
    <property type="entry name" value="DED_dom"/>
</dbReference>
<evidence type="ECO:0000256" key="1">
    <source>
        <dbReference type="ARBA" id="ARBA00010134"/>
    </source>
</evidence>
<dbReference type="Pfam" id="PF01335">
    <property type="entry name" value="DED"/>
    <property type="match status" value="1"/>
</dbReference>
<dbReference type="PANTHER" id="PTHR48169:SF3">
    <property type="entry name" value="CASP8 AND FADD LIKE APOPTOSIS REGULATOR"/>
    <property type="match status" value="1"/>
</dbReference>
<dbReference type="Gene3D" id="3.40.50.1460">
    <property type="match status" value="1"/>
</dbReference>
<dbReference type="Pfam" id="PF00656">
    <property type="entry name" value="Peptidase_C14"/>
    <property type="match status" value="1"/>
</dbReference>
<evidence type="ECO:0000256" key="3">
    <source>
        <dbReference type="ARBA" id="ARBA00022737"/>
    </source>
</evidence>
<protein>
    <submittedName>
        <fullName evidence="6">CASP8 and FADD like apoptosis regulator</fullName>
    </submittedName>
</protein>
<dbReference type="SMART" id="SM00115">
    <property type="entry name" value="CASc"/>
    <property type="match status" value="1"/>
</dbReference>
<keyword evidence="2" id="KW-0053">Apoptosis</keyword>
<dbReference type="STRING" id="109280.ENSHCOP00000014172"/>
<dbReference type="GO" id="GO:0006508">
    <property type="term" value="P:proteolysis"/>
    <property type="evidence" value="ECO:0007669"/>
    <property type="project" value="InterPro"/>
</dbReference>
<dbReference type="InterPro" id="IPR001309">
    <property type="entry name" value="Pept_C14_p20"/>
</dbReference>
<dbReference type="InterPro" id="IPR011029">
    <property type="entry name" value="DEATH-like_dom_sf"/>
</dbReference>
<dbReference type="GO" id="GO:0006915">
    <property type="term" value="P:apoptotic process"/>
    <property type="evidence" value="ECO:0007669"/>
    <property type="project" value="UniProtKB-KW"/>
</dbReference>
<evidence type="ECO:0000259" key="4">
    <source>
        <dbReference type="PROSITE" id="PS50168"/>
    </source>
</evidence>
<dbReference type="Gene3D" id="1.10.533.10">
    <property type="entry name" value="Death Domain, Fas"/>
    <property type="match status" value="2"/>
</dbReference>
<dbReference type="GeneTree" id="ENSGT00530000064199"/>
<dbReference type="GO" id="GO:0004197">
    <property type="term" value="F:cysteine-type endopeptidase activity"/>
    <property type="evidence" value="ECO:0007669"/>
    <property type="project" value="InterPro"/>
</dbReference>
<dbReference type="OrthoDB" id="8816507at2759"/>
<keyword evidence="7" id="KW-1185">Reference proteome</keyword>